<feature type="region of interest" description="Disordered" evidence="1">
    <location>
        <begin position="173"/>
        <end position="201"/>
    </location>
</feature>
<gene>
    <name evidence="2" type="ORF">EHAR0213_LOCUS15784</name>
</gene>
<sequence length="271" mass="31094">MKQGRAQQSMFRGKHYVSLEGNIAAFNRLTGNNDCSLAIKYLQHFQWRTKEAAKAYIQNVYKRGRSAPSDYDLIIKREDIKLCMGSPTRNTEPNRKTSPLCDERIQNNFTMKRKSFVHLPPVDADDDILDESHTKVRFNFDAQDKKPSSFMSKTEKKPKGILKLCKIESSEVREADERKPSDVNINSYGKTTSAGTSRSSQKEVPQFFDQIEIHESLVTEKVDDSFENYFTFSQDEISRKSTAQFGGRISYSDKNIIFETRLEDIDSPSAL</sequence>
<dbReference type="EMBL" id="HBII01037149">
    <property type="protein sequence ID" value="CAE0356867.1"/>
    <property type="molecule type" value="Transcribed_RNA"/>
</dbReference>
<name>A0A7S3JJG0_9SPIT</name>
<organism evidence="2">
    <name type="scientific">Euplotes harpa</name>
    <dbReference type="NCBI Taxonomy" id="151035"/>
    <lineage>
        <taxon>Eukaryota</taxon>
        <taxon>Sar</taxon>
        <taxon>Alveolata</taxon>
        <taxon>Ciliophora</taxon>
        <taxon>Intramacronucleata</taxon>
        <taxon>Spirotrichea</taxon>
        <taxon>Hypotrichia</taxon>
        <taxon>Euplotida</taxon>
        <taxon>Euplotidae</taxon>
        <taxon>Euplotes</taxon>
    </lineage>
</organism>
<proteinExistence type="predicted"/>
<protein>
    <submittedName>
        <fullName evidence="2">Uncharacterized protein</fullName>
    </submittedName>
</protein>
<dbReference type="AlphaFoldDB" id="A0A7S3JJG0"/>
<feature type="compositionally biased region" description="Polar residues" evidence="1">
    <location>
        <begin position="183"/>
        <end position="201"/>
    </location>
</feature>
<reference evidence="2" key="1">
    <citation type="submission" date="2021-01" db="EMBL/GenBank/DDBJ databases">
        <authorList>
            <person name="Corre E."/>
            <person name="Pelletier E."/>
            <person name="Niang G."/>
            <person name="Scheremetjew M."/>
            <person name="Finn R."/>
            <person name="Kale V."/>
            <person name="Holt S."/>
            <person name="Cochrane G."/>
            <person name="Meng A."/>
            <person name="Brown T."/>
            <person name="Cohen L."/>
        </authorList>
    </citation>
    <scope>NUCLEOTIDE SEQUENCE</scope>
    <source>
        <strain evidence="2">FSP1.4</strain>
    </source>
</reference>
<accession>A0A7S3JJG0</accession>
<evidence type="ECO:0000313" key="2">
    <source>
        <dbReference type="EMBL" id="CAE0356867.1"/>
    </source>
</evidence>
<evidence type="ECO:0000256" key="1">
    <source>
        <dbReference type="SAM" id="MobiDB-lite"/>
    </source>
</evidence>